<comment type="subcellular location">
    <subcellularLocation>
        <location evidence="1">Membrane</location>
        <topology evidence="1">Multi-pass membrane protein</topology>
    </subcellularLocation>
</comment>
<dbReference type="EMBL" id="QWLN02007139">
    <property type="protein sequence ID" value="TEA35673.1"/>
    <property type="molecule type" value="Genomic_DNA"/>
</dbReference>
<keyword evidence="2" id="KW-0812">Transmembrane</keyword>
<sequence>IQIQKGPKIISPHGLLQPIAEAFKLLIKEPLCPSTSSIYILLP</sequence>
<evidence type="ECO:0000256" key="4">
    <source>
        <dbReference type="ARBA" id="ARBA00023136"/>
    </source>
</evidence>
<protein>
    <submittedName>
        <fullName evidence="5">Uncharacterized protein</fullName>
    </submittedName>
</protein>
<feature type="non-terminal residue" evidence="5">
    <location>
        <position position="1"/>
    </location>
</feature>
<feature type="non-terminal residue" evidence="5">
    <location>
        <position position="43"/>
    </location>
</feature>
<evidence type="ECO:0000256" key="1">
    <source>
        <dbReference type="ARBA" id="ARBA00004141"/>
    </source>
</evidence>
<keyword evidence="3" id="KW-1133">Transmembrane helix</keyword>
<reference evidence="5 6" key="1">
    <citation type="journal article" date="2018" name="Genomics">
        <title>Molecular footprints of inshore aquatic adaptation in Indo-Pacific humpback dolphin (Sousa chinensis).</title>
        <authorList>
            <person name="Ming Y."/>
            <person name="Jian J."/>
            <person name="Yu F."/>
            <person name="Yu X."/>
            <person name="Wang J."/>
            <person name="Liu W."/>
        </authorList>
    </citation>
    <scope>NUCLEOTIDE SEQUENCE [LARGE SCALE GENOMIC DNA]</scope>
    <source>
        <strain evidence="5">MY-2018</strain>
        <tissue evidence="5">Skin</tissue>
    </source>
</reference>
<gene>
    <name evidence="5" type="ORF">DBR06_SOUSAS1110017</name>
</gene>
<name>A0A484GJ23_SOUCH</name>
<evidence type="ECO:0000313" key="6">
    <source>
        <dbReference type="Proteomes" id="UP000295264"/>
    </source>
</evidence>
<evidence type="ECO:0000256" key="3">
    <source>
        <dbReference type="ARBA" id="ARBA00022989"/>
    </source>
</evidence>
<evidence type="ECO:0000256" key="2">
    <source>
        <dbReference type="ARBA" id="ARBA00022692"/>
    </source>
</evidence>
<organism evidence="5 6">
    <name type="scientific">Sousa chinensis</name>
    <name type="common">Indo-pacific humpbacked dolphin</name>
    <name type="synonym">Steno chinensis</name>
    <dbReference type="NCBI Taxonomy" id="103600"/>
    <lineage>
        <taxon>Eukaryota</taxon>
        <taxon>Metazoa</taxon>
        <taxon>Chordata</taxon>
        <taxon>Craniata</taxon>
        <taxon>Vertebrata</taxon>
        <taxon>Euteleostomi</taxon>
        <taxon>Mammalia</taxon>
        <taxon>Eutheria</taxon>
        <taxon>Laurasiatheria</taxon>
        <taxon>Artiodactyla</taxon>
        <taxon>Whippomorpha</taxon>
        <taxon>Cetacea</taxon>
        <taxon>Odontoceti</taxon>
        <taxon>Delphinidae</taxon>
        <taxon>Sousa</taxon>
    </lineage>
</organism>
<keyword evidence="6" id="KW-1185">Reference proteome</keyword>
<comment type="caution">
    <text evidence="5">The sequence shown here is derived from an EMBL/GenBank/DDBJ whole genome shotgun (WGS) entry which is preliminary data.</text>
</comment>
<dbReference type="Proteomes" id="UP000295264">
    <property type="component" value="Unassembled WGS sequence"/>
</dbReference>
<dbReference type="AlphaFoldDB" id="A0A484GJ23"/>
<dbReference type="InterPro" id="IPR001694">
    <property type="entry name" value="NADH_UbQ_OxRdtase_su1/FPO"/>
</dbReference>
<dbReference type="GO" id="GO:0016020">
    <property type="term" value="C:membrane"/>
    <property type="evidence" value="ECO:0007669"/>
    <property type="project" value="UniProtKB-SubCell"/>
</dbReference>
<evidence type="ECO:0000313" key="5">
    <source>
        <dbReference type="EMBL" id="TEA35673.1"/>
    </source>
</evidence>
<proteinExistence type="predicted"/>
<accession>A0A484GJ23</accession>
<dbReference type="Pfam" id="PF00146">
    <property type="entry name" value="NADHdh"/>
    <property type="match status" value="1"/>
</dbReference>
<keyword evidence="4" id="KW-0472">Membrane</keyword>